<proteinExistence type="predicted"/>
<evidence type="ECO:0008006" key="4">
    <source>
        <dbReference type="Google" id="ProtNLM"/>
    </source>
</evidence>
<accession>A0ABN9ASG0</accession>
<feature type="region of interest" description="Disordered" evidence="1">
    <location>
        <begin position="45"/>
        <end position="69"/>
    </location>
</feature>
<dbReference type="Proteomes" id="UP001162483">
    <property type="component" value="Unassembled WGS sequence"/>
</dbReference>
<evidence type="ECO:0000313" key="2">
    <source>
        <dbReference type="EMBL" id="CAI9537175.1"/>
    </source>
</evidence>
<organism evidence="2 3">
    <name type="scientific">Staurois parvus</name>
    <dbReference type="NCBI Taxonomy" id="386267"/>
    <lineage>
        <taxon>Eukaryota</taxon>
        <taxon>Metazoa</taxon>
        <taxon>Chordata</taxon>
        <taxon>Craniata</taxon>
        <taxon>Vertebrata</taxon>
        <taxon>Euteleostomi</taxon>
        <taxon>Amphibia</taxon>
        <taxon>Batrachia</taxon>
        <taxon>Anura</taxon>
        <taxon>Neobatrachia</taxon>
        <taxon>Ranoidea</taxon>
        <taxon>Ranidae</taxon>
        <taxon>Staurois</taxon>
    </lineage>
</organism>
<sequence length="69" mass="8084">MFDPVFSDPPLLLLFPIHLLIVQRSSHSAYIKFLLFFSWESASDQHRANPHCPDRRSGVLQPHRTIRDE</sequence>
<protein>
    <recommendedName>
        <fullName evidence="4">Secreted protein</fullName>
    </recommendedName>
</protein>
<reference evidence="2" key="1">
    <citation type="submission" date="2023-05" db="EMBL/GenBank/DDBJ databases">
        <authorList>
            <person name="Stuckert A."/>
        </authorList>
    </citation>
    <scope>NUCLEOTIDE SEQUENCE</scope>
</reference>
<feature type="compositionally biased region" description="Basic and acidic residues" evidence="1">
    <location>
        <begin position="45"/>
        <end position="57"/>
    </location>
</feature>
<keyword evidence="3" id="KW-1185">Reference proteome</keyword>
<evidence type="ECO:0000313" key="3">
    <source>
        <dbReference type="Proteomes" id="UP001162483"/>
    </source>
</evidence>
<dbReference type="EMBL" id="CATNWA010000520">
    <property type="protein sequence ID" value="CAI9537175.1"/>
    <property type="molecule type" value="Genomic_DNA"/>
</dbReference>
<gene>
    <name evidence="2" type="ORF">SPARVUS_LOCUS1169360</name>
</gene>
<evidence type="ECO:0000256" key="1">
    <source>
        <dbReference type="SAM" id="MobiDB-lite"/>
    </source>
</evidence>
<comment type="caution">
    <text evidence="2">The sequence shown here is derived from an EMBL/GenBank/DDBJ whole genome shotgun (WGS) entry which is preliminary data.</text>
</comment>
<name>A0ABN9ASG0_9NEOB</name>